<evidence type="ECO:0000256" key="1">
    <source>
        <dbReference type="SAM" id="MobiDB-lite"/>
    </source>
</evidence>
<feature type="region of interest" description="Disordered" evidence="1">
    <location>
        <begin position="48"/>
        <end position="69"/>
    </location>
</feature>
<accession>A0A2H1W128</accession>
<feature type="compositionally biased region" description="Pro residues" evidence="1">
    <location>
        <begin position="52"/>
        <end position="69"/>
    </location>
</feature>
<name>A0A2H1W128_SPOFR</name>
<organism evidence="2">
    <name type="scientific">Spodoptera frugiperda</name>
    <name type="common">Fall armyworm</name>
    <dbReference type="NCBI Taxonomy" id="7108"/>
    <lineage>
        <taxon>Eukaryota</taxon>
        <taxon>Metazoa</taxon>
        <taxon>Ecdysozoa</taxon>
        <taxon>Arthropoda</taxon>
        <taxon>Hexapoda</taxon>
        <taxon>Insecta</taxon>
        <taxon>Pterygota</taxon>
        <taxon>Neoptera</taxon>
        <taxon>Endopterygota</taxon>
        <taxon>Lepidoptera</taxon>
        <taxon>Glossata</taxon>
        <taxon>Ditrysia</taxon>
        <taxon>Noctuoidea</taxon>
        <taxon>Noctuidae</taxon>
        <taxon>Amphipyrinae</taxon>
        <taxon>Spodoptera</taxon>
    </lineage>
</organism>
<dbReference type="AlphaFoldDB" id="A0A2H1W128"/>
<evidence type="ECO:0000313" key="2">
    <source>
        <dbReference type="EMBL" id="SOQ46636.1"/>
    </source>
</evidence>
<sequence>MIFPVTNPTDRNTEPRRRRCECGCEDYDYEYQEPVSFNIDNILRGEISSQYDPPPPYPGPGPSNDAPPPPYWTLYGPQMPYYEPPPPYIETTPAPRPQPVPVQYEASRPCKLGRNLQKDLFYINVMVPITMPANFSIYNFYMILANPANSVSQLFCLNFLCYKPHGARALYNECKTVEIGPCILEL</sequence>
<protein>
    <submittedName>
        <fullName evidence="2">SFRICE_032691</fullName>
    </submittedName>
</protein>
<gene>
    <name evidence="2" type="ORF">SFRICE_032691</name>
</gene>
<reference evidence="2" key="1">
    <citation type="submission" date="2016-07" db="EMBL/GenBank/DDBJ databases">
        <authorList>
            <person name="Bretaudeau A."/>
        </authorList>
    </citation>
    <scope>NUCLEOTIDE SEQUENCE</scope>
    <source>
        <strain evidence="2">Rice</strain>
        <tissue evidence="2">Whole body</tissue>
    </source>
</reference>
<dbReference type="EMBL" id="ODYU01005611">
    <property type="protein sequence ID" value="SOQ46636.1"/>
    <property type="molecule type" value="Genomic_DNA"/>
</dbReference>
<proteinExistence type="predicted"/>